<dbReference type="EMBL" id="JBHSEO010000020">
    <property type="protein sequence ID" value="MFC4415837.1"/>
    <property type="molecule type" value="Genomic_DNA"/>
</dbReference>
<dbReference type="InterPro" id="IPR050834">
    <property type="entry name" value="Glycosyltransf_2"/>
</dbReference>
<dbReference type="Proteomes" id="UP001596015">
    <property type="component" value="Unassembled WGS sequence"/>
</dbReference>
<accession>A0ABV8XD49</accession>
<dbReference type="CDD" id="cd00761">
    <property type="entry name" value="Glyco_tranf_GTA_type"/>
    <property type="match status" value="1"/>
</dbReference>
<dbReference type="RefSeq" id="WP_246894060.1">
    <property type="nucleotide sequence ID" value="NZ_JAKGAK010000005.1"/>
</dbReference>
<dbReference type="InterPro" id="IPR029044">
    <property type="entry name" value="Nucleotide-diphossugar_trans"/>
</dbReference>
<keyword evidence="1" id="KW-0328">Glycosyltransferase</keyword>
<keyword evidence="1" id="KW-0808">Transferase</keyword>
<evidence type="ECO:0000313" key="1">
    <source>
        <dbReference type="EMBL" id="MFC4415837.1"/>
    </source>
</evidence>
<dbReference type="EC" id="2.4.-.-" evidence="1"/>
<proteinExistence type="predicted"/>
<dbReference type="Pfam" id="PF13641">
    <property type="entry name" value="Glyco_tranf_2_3"/>
    <property type="match status" value="1"/>
</dbReference>
<sequence length="321" mass="35877">MQPDGNIARSPEGDETPASVAICVPTLNAGALWQEWLTRARPTLAHVPVLVVDSSSDDDTAALARQAGCRVEVIARADFDHGGTRDWALHQLAQCEVVVFLTQDALLASPEAIDRLLAAFDDPNVGAAYGRQLPHHDASPIAAHARLFNYPARDHRVTPADMTRWGIKAAFLSNSFAAYRRQALLDAGGFPHGAILSEDMVAGARLLQAGWHLAYCAQACVQHSHNYSWGQEFRRYFDIGVLHARERWILEMTGNAEREGQRFVVSELRYLARHAPWAIPGAFIRNALKYLGYRLGRHERSLPLRLKRRLSMNRGYWAIER</sequence>
<dbReference type="GO" id="GO:0016757">
    <property type="term" value="F:glycosyltransferase activity"/>
    <property type="evidence" value="ECO:0007669"/>
    <property type="project" value="UniProtKB-KW"/>
</dbReference>
<gene>
    <name evidence="1" type="ORF">ACFO0E_05350</name>
</gene>
<dbReference type="SUPFAM" id="SSF53448">
    <property type="entry name" value="Nucleotide-diphospho-sugar transferases"/>
    <property type="match status" value="1"/>
</dbReference>
<organism evidence="1 2">
    <name type="scientific">Chromohalobacter beijerinckii</name>
    <dbReference type="NCBI Taxonomy" id="86179"/>
    <lineage>
        <taxon>Bacteria</taxon>
        <taxon>Pseudomonadati</taxon>
        <taxon>Pseudomonadota</taxon>
        <taxon>Gammaproteobacteria</taxon>
        <taxon>Oceanospirillales</taxon>
        <taxon>Halomonadaceae</taxon>
        <taxon>Chromohalobacter</taxon>
    </lineage>
</organism>
<dbReference type="Gene3D" id="3.90.550.10">
    <property type="entry name" value="Spore Coat Polysaccharide Biosynthesis Protein SpsA, Chain A"/>
    <property type="match status" value="1"/>
</dbReference>
<dbReference type="PANTHER" id="PTHR43685">
    <property type="entry name" value="GLYCOSYLTRANSFERASE"/>
    <property type="match status" value="1"/>
</dbReference>
<keyword evidence="2" id="KW-1185">Reference proteome</keyword>
<dbReference type="PANTHER" id="PTHR43685:SF13">
    <property type="entry name" value="O ANTIGEN BIOSYNTHESIS RHAMNOSYLTRANSFERASE RFBN"/>
    <property type="match status" value="1"/>
</dbReference>
<protein>
    <submittedName>
        <fullName evidence="1">Glycosyltransferase</fullName>
        <ecNumber evidence="1">2.4.-.-</ecNumber>
    </submittedName>
</protein>
<evidence type="ECO:0000313" key="2">
    <source>
        <dbReference type="Proteomes" id="UP001596015"/>
    </source>
</evidence>
<name>A0ABV8XD49_9GAMM</name>
<reference evidence="2" key="1">
    <citation type="journal article" date="2019" name="Int. J. Syst. Evol. Microbiol.">
        <title>The Global Catalogue of Microorganisms (GCM) 10K type strain sequencing project: providing services to taxonomists for standard genome sequencing and annotation.</title>
        <authorList>
            <consortium name="The Broad Institute Genomics Platform"/>
            <consortium name="The Broad Institute Genome Sequencing Center for Infectious Disease"/>
            <person name="Wu L."/>
            <person name="Ma J."/>
        </authorList>
    </citation>
    <scope>NUCLEOTIDE SEQUENCE [LARGE SCALE GENOMIC DNA]</scope>
    <source>
        <strain evidence="2">CCUG 49679</strain>
    </source>
</reference>
<comment type="caution">
    <text evidence="1">The sequence shown here is derived from an EMBL/GenBank/DDBJ whole genome shotgun (WGS) entry which is preliminary data.</text>
</comment>